<organism evidence="1 2">
    <name type="scientific">Mycena alexandri</name>
    <dbReference type="NCBI Taxonomy" id="1745969"/>
    <lineage>
        <taxon>Eukaryota</taxon>
        <taxon>Fungi</taxon>
        <taxon>Dikarya</taxon>
        <taxon>Basidiomycota</taxon>
        <taxon>Agaricomycotina</taxon>
        <taxon>Agaricomycetes</taxon>
        <taxon>Agaricomycetidae</taxon>
        <taxon>Agaricales</taxon>
        <taxon>Marasmiineae</taxon>
        <taxon>Mycenaceae</taxon>
        <taxon>Mycena</taxon>
    </lineage>
</organism>
<gene>
    <name evidence="1" type="ORF">C8F04DRAFT_1172860</name>
</gene>
<comment type="caution">
    <text evidence="1">The sequence shown here is derived from an EMBL/GenBank/DDBJ whole genome shotgun (WGS) entry which is preliminary data.</text>
</comment>
<reference evidence="1" key="1">
    <citation type="submission" date="2023-03" db="EMBL/GenBank/DDBJ databases">
        <title>Massive genome expansion in bonnet fungi (Mycena s.s.) driven by repeated elements and novel gene families across ecological guilds.</title>
        <authorList>
            <consortium name="Lawrence Berkeley National Laboratory"/>
            <person name="Harder C.B."/>
            <person name="Miyauchi S."/>
            <person name="Viragh M."/>
            <person name="Kuo A."/>
            <person name="Thoen E."/>
            <person name="Andreopoulos B."/>
            <person name="Lu D."/>
            <person name="Skrede I."/>
            <person name="Drula E."/>
            <person name="Henrissat B."/>
            <person name="Morin E."/>
            <person name="Kohler A."/>
            <person name="Barry K."/>
            <person name="LaButti K."/>
            <person name="Morin E."/>
            <person name="Salamov A."/>
            <person name="Lipzen A."/>
            <person name="Mereny Z."/>
            <person name="Hegedus B."/>
            <person name="Baldrian P."/>
            <person name="Stursova M."/>
            <person name="Weitz H."/>
            <person name="Taylor A."/>
            <person name="Grigoriev I.V."/>
            <person name="Nagy L.G."/>
            <person name="Martin F."/>
            <person name="Kauserud H."/>
        </authorList>
    </citation>
    <scope>NUCLEOTIDE SEQUENCE</scope>
    <source>
        <strain evidence="1">CBHHK200</strain>
    </source>
</reference>
<evidence type="ECO:0000313" key="1">
    <source>
        <dbReference type="EMBL" id="KAJ7047108.1"/>
    </source>
</evidence>
<accession>A0AAD6XC96</accession>
<sequence length="197" mass="22634">MARRASKSYGDVAELRSIASDQDTVTSDTQRAQHLYDIHHPWNLSFVHPLYGRAEYSASRMSLHESVYGEAPHPTYATGGGTFNHPTKSASDLPVAYLRDTICCEPLIMKPRQLSDKEEDEWEFLTRERYREYKKENPPFAPATSSDRVDEFYDLITYPTYPLASGFLMTCVGDLEGEWRVTRWTKMDPKGVVLDER</sequence>
<dbReference type="Proteomes" id="UP001218188">
    <property type="component" value="Unassembled WGS sequence"/>
</dbReference>
<protein>
    <submittedName>
        <fullName evidence="1">Uncharacterized protein</fullName>
    </submittedName>
</protein>
<name>A0AAD6XC96_9AGAR</name>
<evidence type="ECO:0000313" key="2">
    <source>
        <dbReference type="Proteomes" id="UP001218188"/>
    </source>
</evidence>
<dbReference type="EMBL" id="JARJCM010000002">
    <property type="protein sequence ID" value="KAJ7047108.1"/>
    <property type="molecule type" value="Genomic_DNA"/>
</dbReference>
<dbReference type="AlphaFoldDB" id="A0AAD6XC96"/>
<proteinExistence type="predicted"/>
<keyword evidence="2" id="KW-1185">Reference proteome</keyword>